<keyword evidence="2" id="KW-1185">Reference proteome</keyword>
<reference evidence="1 2" key="1">
    <citation type="submission" date="2016-10" db="EMBL/GenBank/DDBJ databases">
        <authorList>
            <person name="Varghese N."/>
            <person name="Submissions S."/>
        </authorList>
    </citation>
    <scope>NUCLEOTIDE SEQUENCE [LARGE SCALE GENOMIC DNA]</scope>
    <source>
        <strain evidence="1 2">CGMCC 1.7734</strain>
    </source>
</reference>
<dbReference type="InterPro" id="IPR012347">
    <property type="entry name" value="Ferritin-like"/>
</dbReference>
<name>A0A1H8ZND6_9BACI</name>
<evidence type="ECO:0008006" key="3">
    <source>
        <dbReference type="Google" id="ProtNLM"/>
    </source>
</evidence>
<sequence length="337" mass="38197">MKLTEEHAPLASSELATLWVVYQKKTMIVRVMDHFLITNKNPVALEILRDFHEKEQDLVNEIKGIFKREGVAVPVAFTENDVNLNAPQLYDDIFDIMYLRMMMKIAIGLHALHMTMAYRKDIIDLYKRCSAFSEDYYEKTTTYLLEKGVLPRSPAVTLPNHVAFANDKDYRAGFKFAGNRRVLNTVEVSYIYQGIESNVVGMKLMTGFAQVAQEKEVIKYFFRGKELAKKIISRFGEILMDSDINIPSTSSGRVTNSTISPFSDKLMMYNTSLLSTFGLGSNALGTSFSLRNDLPLKMAMSAKDIFNFASDGGNLMITHGWTEEPPQMEDRGKLSNK</sequence>
<dbReference type="Pfam" id="PF11553">
    <property type="entry name" value="DUF3231"/>
    <property type="match status" value="2"/>
</dbReference>
<dbReference type="InterPro" id="IPR021617">
    <property type="entry name" value="DUF3231"/>
</dbReference>
<dbReference type="EMBL" id="FOEH01000001">
    <property type="protein sequence ID" value="SEP65950.1"/>
    <property type="molecule type" value="Genomic_DNA"/>
</dbReference>
<dbReference type="Proteomes" id="UP000198733">
    <property type="component" value="Unassembled WGS sequence"/>
</dbReference>
<accession>A0A1H8ZND6</accession>
<proteinExistence type="predicted"/>
<comment type="caution">
    <text evidence="1">The sequence shown here is derived from an EMBL/GenBank/DDBJ whole genome shotgun (WGS) entry which is preliminary data.</text>
</comment>
<evidence type="ECO:0000313" key="1">
    <source>
        <dbReference type="EMBL" id="SEP65950.1"/>
    </source>
</evidence>
<organism evidence="1 2">
    <name type="scientific">Virgibacillus subterraneus</name>
    <dbReference type="NCBI Taxonomy" id="621109"/>
    <lineage>
        <taxon>Bacteria</taxon>
        <taxon>Bacillati</taxon>
        <taxon>Bacillota</taxon>
        <taxon>Bacilli</taxon>
        <taxon>Bacillales</taxon>
        <taxon>Bacillaceae</taxon>
        <taxon>Virgibacillus</taxon>
    </lineage>
</organism>
<dbReference type="RefSeq" id="WP_092501976.1">
    <property type="nucleotide sequence ID" value="NZ_FOEH01000001.1"/>
</dbReference>
<dbReference type="Gene3D" id="1.20.1260.10">
    <property type="match status" value="2"/>
</dbReference>
<evidence type="ECO:0000313" key="2">
    <source>
        <dbReference type="Proteomes" id="UP000198733"/>
    </source>
</evidence>
<protein>
    <recommendedName>
        <fullName evidence="3">DUF3231 family protein</fullName>
    </recommendedName>
</protein>
<gene>
    <name evidence="1" type="ORF">SAMN05216232_0500</name>
</gene>